<accession>A0ABX8TEG6</accession>
<dbReference type="Proteomes" id="UP000826513">
    <property type="component" value="Plasmid pTiAF3.44"/>
</dbReference>
<dbReference type="EMBL" id="CP072169">
    <property type="protein sequence ID" value="QYA10431.1"/>
    <property type="molecule type" value="Genomic_DNA"/>
</dbReference>
<name>A0ABX8TEG6_9HYPH</name>
<keyword evidence="1" id="KW-0614">Plasmid</keyword>
<proteinExistence type="predicted"/>
<gene>
    <name evidence="1" type="ORF">J5285_22290</name>
</gene>
<organism evidence="1 2">
    <name type="scientific">Agrobacterium larrymoorei</name>
    <dbReference type="NCBI Taxonomy" id="160699"/>
    <lineage>
        <taxon>Bacteria</taxon>
        <taxon>Pseudomonadati</taxon>
        <taxon>Pseudomonadota</taxon>
        <taxon>Alphaproteobacteria</taxon>
        <taxon>Hyphomicrobiales</taxon>
        <taxon>Rhizobiaceae</taxon>
        <taxon>Rhizobium/Agrobacterium group</taxon>
        <taxon>Agrobacterium</taxon>
    </lineage>
</organism>
<evidence type="ECO:0000313" key="2">
    <source>
        <dbReference type="Proteomes" id="UP000826513"/>
    </source>
</evidence>
<dbReference type="RefSeq" id="WP_169696919.1">
    <property type="nucleotide sequence ID" value="NZ_CP039694.1"/>
</dbReference>
<geneLocation type="plasmid" evidence="1 2">
    <name>pTiAF3.44</name>
</geneLocation>
<sequence>MRFTAQRHHITPTLLVQIVHVLRKHSAGMGAPHQDFLRSIELFGKDFLPQVRKALGS</sequence>
<protein>
    <submittedName>
        <fullName evidence="1">Uncharacterized protein</fullName>
    </submittedName>
</protein>
<evidence type="ECO:0000313" key="1">
    <source>
        <dbReference type="EMBL" id="QYA10431.1"/>
    </source>
</evidence>
<keyword evidence="2" id="KW-1185">Reference proteome</keyword>
<reference evidence="1 2" key="1">
    <citation type="submission" date="2021-03" db="EMBL/GenBank/DDBJ databases">
        <title>Rapid diversification of plasmids in a genus of pathogenic and nitrogen fixing bacteria.</title>
        <authorList>
            <person name="Weisberg A.J."/>
            <person name="Miller M."/>
            <person name="Ream W."/>
            <person name="Grunwald N.J."/>
            <person name="Chang J.H."/>
        </authorList>
    </citation>
    <scope>NUCLEOTIDE SEQUENCE [LARGE SCALE GENOMIC DNA]</scope>
    <source>
        <strain evidence="1 2">AF3.44</strain>
        <plasmid evidence="1 2">pTiAF3.44</plasmid>
    </source>
</reference>